<evidence type="ECO:0000313" key="14">
    <source>
        <dbReference type="EMBL" id="CUI17726.1"/>
    </source>
</evidence>
<evidence type="ECO:0000256" key="11">
    <source>
        <dbReference type="ARBA" id="ARBA00023098"/>
    </source>
</evidence>
<comment type="pathway">
    <text evidence="2 13">Glycolipid biosynthesis; lipid IV(A) biosynthesis; lipid IV(A) from (3R)-3-hydroxytetradecanoyl-[acyl-carrier-protein] and UDP-N-acetyl-alpha-D-glucosamine: step 6/6.</text>
</comment>
<dbReference type="KEGG" id="pnl:PNK_2123"/>
<dbReference type="Pfam" id="PF02606">
    <property type="entry name" value="LpxK"/>
    <property type="match status" value="1"/>
</dbReference>
<name>A0A0U5JDY3_9BACT</name>
<keyword evidence="9 13" id="KW-0418">Kinase</keyword>
<dbReference type="PATRIC" id="fig|389348.3.peg.2386"/>
<keyword evidence="15" id="KW-1185">Reference proteome</keyword>
<evidence type="ECO:0000256" key="4">
    <source>
        <dbReference type="ARBA" id="ARBA00016436"/>
    </source>
</evidence>
<dbReference type="PANTHER" id="PTHR42724">
    <property type="entry name" value="TETRAACYLDISACCHARIDE 4'-KINASE"/>
    <property type="match status" value="1"/>
</dbReference>
<dbReference type="Proteomes" id="UP000069902">
    <property type="component" value="Chromosome cPNK"/>
</dbReference>
<gene>
    <name evidence="13 14" type="primary">lpxK</name>
    <name evidence="14" type="ORF">PNK_2123</name>
</gene>
<reference evidence="15" key="1">
    <citation type="submission" date="2015-09" db="EMBL/GenBank/DDBJ databases">
        <authorList>
            <person name="Bertelli C."/>
        </authorList>
    </citation>
    <scope>NUCLEOTIDE SEQUENCE [LARGE SCALE GENOMIC DNA]</scope>
    <source>
        <strain evidence="15">KNic</strain>
    </source>
</reference>
<accession>A0A0U5JDY3</accession>
<protein>
    <recommendedName>
        <fullName evidence="4 13">Tetraacyldisaccharide 4'-kinase</fullName>
        <ecNumber evidence="3 13">2.7.1.130</ecNumber>
    </recommendedName>
    <alternativeName>
        <fullName evidence="12 13">Lipid A 4'-kinase</fullName>
    </alternativeName>
</protein>
<evidence type="ECO:0000313" key="15">
    <source>
        <dbReference type="Proteomes" id="UP000069902"/>
    </source>
</evidence>
<evidence type="ECO:0000256" key="6">
    <source>
        <dbReference type="ARBA" id="ARBA00022556"/>
    </source>
</evidence>
<dbReference type="RefSeq" id="WP_032124446.1">
    <property type="nucleotide sequence ID" value="NZ_LN879502.1"/>
</dbReference>
<dbReference type="InterPro" id="IPR003758">
    <property type="entry name" value="LpxK"/>
</dbReference>
<comment type="catalytic activity">
    <reaction evidence="13">
        <text>a lipid A disaccharide + ATP = a lipid IVA + ADP + H(+)</text>
        <dbReference type="Rhea" id="RHEA:67840"/>
        <dbReference type="ChEBI" id="CHEBI:15378"/>
        <dbReference type="ChEBI" id="CHEBI:30616"/>
        <dbReference type="ChEBI" id="CHEBI:176343"/>
        <dbReference type="ChEBI" id="CHEBI:176425"/>
        <dbReference type="ChEBI" id="CHEBI:456216"/>
        <dbReference type="EC" id="2.7.1.130"/>
    </reaction>
</comment>
<evidence type="ECO:0000256" key="2">
    <source>
        <dbReference type="ARBA" id="ARBA00004870"/>
    </source>
</evidence>
<sequence>MLVKKFEVYVKEVIKGQKRGGVPTLIKWMLLPLSWAYRLIVVVRNWLYDQGWMRRYVPPVSLVMSVGNIVAGGTGKTPVTLLIANAFYERFDLAILSRGYRSKAEKLDNPIVLCEGQGPIFPASYCGDEPYIYAQRFPKAIVVVGGNRKKASFLAAKAGAQIILLDDAMQHRRLARDFDIVVIDGGDPFGQGYFLPRGFLREDIRSLNRANLLILNHITDSEQFKNVKNQLKHYTTAPMIGVKGVVCHRRDLKGREIENLQGQRVGMFCAIAHPEYFKRTLESEGVIVVAESCLPDHDEIKEKDLENFAQQCKQLGAQWLICTEKDRVKLPDQLVLSLPIAWIQIELAVIEGEEEWKAFLAKAEAKIS</sequence>
<keyword evidence="5 13" id="KW-0444">Lipid biosynthesis</keyword>
<dbReference type="HAMAP" id="MF_00409">
    <property type="entry name" value="LpxK"/>
    <property type="match status" value="1"/>
</dbReference>
<keyword evidence="11 13" id="KW-0443">Lipid metabolism</keyword>
<evidence type="ECO:0000256" key="1">
    <source>
        <dbReference type="ARBA" id="ARBA00002274"/>
    </source>
</evidence>
<organism evidence="14 15">
    <name type="scientific">Candidatus Protochlamydia naegleriophila</name>
    <dbReference type="NCBI Taxonomy" id="389348"/>
    <lineage>
        <taxon>Bacteria</taxon>
        <taxon>Pseudomonadati</taxon>
        <taxon>Chlamydiota</taxon>
        <taxon>Chlamydiia</taxon>
        <taxon>Parachlamydiales</taxon>
        <taxon>Parachlamydiaceae</taxon>
        <taxon>Candidatus Protochlamydia</taxon>
    </lineage>
</organism>
<keyword evidence="8 13" id="KW-0547">Nucleotide-binding</keyword>
<dbReference type="GO" id="GO:0009244">
    <property type="term" value="P:lipopolysaccharide core region biosynthetic process"/>
    <property type="evidence" value="ECO:0007669"/>
    <property type="project" value="TreeGrafter"/>
</dbReference>
<dbReference type="EC" id="2.7.1.130" evidence="3 13"/>
<dbReference type="AlphaFoldDB" id="A0A0U5JDY3"/>
<dbReference type="GO" id="GO:0005886">
    <property type="term" value="C:plasma membrane"/>
    <property type="evidence" value="ECO:0007669"/>
    <property type="project" value="TreeGrafter"/>
</dbReference>
<dbReference type="UniPathway" id="UPA00359">
    <property type="reaction ID" value="UER00482"/>
</dbReference>
<dbReference type="InParanoid" id="A0A0U5JDY3"/>
<evidence type="ECO:0000256" key="5">
    <source>
        <dbReference type="ARBA" id="ARBA00022516"/>
    </source>
</evidence>
<evidence type="ECO:0000256" key="9">
    <source>
        <dbReference type="ARBA" id="ARBA00022777"/>
    </source>
</evidence>
<dbReference type="GO" id="GO:0009029">
    <property type="term" value="F:lipid-A 4'-kinase activity"/>
    <property type="evidence" value="ECO:0007669"/>
    <property type="project" value="UniProtKB-UniRule"/>
</dbReference>
<dbReference type="PANTHER" id="PTHR42724:SF1">
    <property type="entry name" value="TETRAACYLDISACCHARIDE 4'-KINASE, MITOCHONDRIAL-RELATED"/>
    <property type="match status" value="1"/>
</dbReference>
<keyword evidence="6 13" id="KW-0441">Lipid A biosynthesis</keyword>
<dbReference type="GO" id="GO:0005524">
    <property type="term" value="F:ATP binding"/>
    <property type="evidence" value="ECO:0007669"/>
    <property type="project" value="UniProtKB-UniRule"/>
</dbReference>
<dbReference type="STRING" id="389348.PNK_2123"/>
<keyword evidence="7 13" id="KW-0808">Transferase</keyword>
<keyword evidence="10 13" id="KW-0067">ATP-binding</keyword>
<feature type="binding site" evidence="13">
    <location>
        <begin position="70"/>
        <end position="77"/>
    </location>
    <ligand>
        <name>ATP</name>
        <dbReference type="ChEBI" id="CHEBI:30616"/>
    </ligand>
</feature>
<evidence type="ECO:0000256" key="7">
    <source>
        <dbReference type="ARBA" id="ARBA00022679"/>
    </source>
</evidence>
<evidence type="ECO:0000256" key="13">
    <source>
        <dbReference type="HAMAP-Rule" id="MF_00409"/>
    </source>
</evidence>
<evidence type="ECO:0000256" key="8">
    <source>
        <dbReference type="ARBA" id="ARBA00022741"/>
    </source>
</evidence>
<comment type="function">
    <text evidence="1 13">Transfers the gamma-phosphate of ATP to the 4'-position of a tetraacyldisaccharide 1-phosphate intermediate (termed DS-1-P) to form tetraacyldisaccharide 1,4'-bis-phosphate (lipid IVA).</text>
</comment>
<dbReference type="FunCoup" id="A0A0U5JDY3">
    <property type="interactions" value="169"/>
</dbReference>
<dbReference type="EMBL" id="LN879502">
    <property type="protein sequence ID" value="CUI17726.1"/>
    <property type="molecule type" value="Genomic_DNA"/>
</dbReference>
<proteinExistence type="inferred from homology"/>
<evidence type="ECO:0000256" key="12">
    <source>
        <dbReference type="ARBA" id="ARBA00029757"/>
    </source>
</evidence>
<dbReference type="GO" id="GO:0009245">
    <property type="term" value="P:lipid A biosynthetic process"/>
    <property type="evidence" value="ECO:0007669"/>
    <property type="project" value="UniProtKB-UniRule"/>
</dbReference>
<dbReference type="NCBIfam" id="TIGR00682">
    <property type="entry name" value="lpxK"/>
    <property type="match status" value="1"/>
</dbReference>
<evidence type="ECO:0000256" key="10">
    <source>
        <dbReference type="ARBA" id="ARBA00022840"/>
    </source>
</evidence>
<comment type="similarity">
    <text evidence="13">Belongs to the LpxK family.</text>
</comment>
<evidence type="ECO:0000256" key="3">
    <source>
        <dbReference type="ARBA" id="ARBA00012071"/>
    </source>
</evidence>